<dbReference type="RefSeq" id="WP_061520703.1">
    <property type="nucleotide sequence ID" value="NZ_JARLZY010000019.1"/>
</dbReference>
<dbReference type="Proteomes" id="UP000075430">
    <property type="component" value="Unassembled WGS sequence"/>
</dbReference>
<sequence>MIKVYTIGHEIPEKVKSYIDEWNYWFWIAVANTPKKNRDAKFLIDQIQPDEDKENVYRTDDGIEVYVSYMMPVK</sequence>
<proteinExistence type="predicted"/>
<name>A0A150FAV1_9BACI</name>
<evidence type="ECO:0000313" key="2">
    <source>
        <dbReference type="Proteomes" id="UP000075430"/>
    </source>
</evidence>
<comment type="caution">
    <text evidence="1">The sequence shown here is derived from an EMBL/GenBank/DDBJ whole genome shotgun (WGS) entry which is preliminary data.</text>
</comment>
<accession>A0A150FAV1</accession>
<protein>
    <submittedName>
        <fullName evidence="1">Uncharacterized protein</fullName>
    </submittedName>
</protein>
<reference evidence="2" key="1">
    <citation type="submission" date="2016-02" db="EMBL/GenBank/DDBJ databases">
        <authorList>
            <person name="Dunlap C."/>
        </authorList>
    </citation>
    <scope>NUCLEOTIDE SEQUENCE [LARGE SCALE GENOMIC DNA]</scope>
    <source>
        <strain evidence="2">NRRL B-41092</strain>
    </source>
</reference>
<keyword evidence="2" id="KW-1185">Reference proteome</keyword>
<dbReference type="OrthoDB" id="2889650at2"/>
<organism evidence="1 2">
    <name type="scientific">Bacillus nakamurai</name>
    <dbReference type="NCBI Taxonomy" id="1793963"/>
    <lineage>
        <taxon>Bacteria</taxon>
        <taxon>Bacillati</taxon>
        <taxon>Bacillota</taxon>
        <taxon>Bacilli</taxon>
        <taxon>Bacillales</taxon>
        <taxon>Bacillaceae</taxon>
        <taxon>Bacillus</taxon>
    </lineage>
</organism>
<evidence type="ECO:0000313" key="1">
    <source>
        <dbReference type="EMBL" id="KXZ22360.1"/>
    </source>
</evidence>
<gene>
    <name evidence="1" type="ORF">AXI58_10235</name>
</gene>
<dbReference type="EMBL" id="LSBA01000005">
    <property type="protein sequence ID" value="KXZ22360.1"/>
    <property type="molecule type" value="Genomic_DNA"/>
</dbReference>
<dbReference type="AlphaFoldDB" id="A0A150FAV1"/>